<dbReference type="EnsemblPlants" id="PNT75379">
    <property type="protein sequence ID" value="PNT75379"/>
    <property type="gene ID" value="BRADI_1g31220v3"/>
</dbReference>
<dbReference type="GeneID" id="100823742"/>
<evidence type="ECO:0000256" key="4">
    <source>
        <dbReference type="ARBA" id="ARBA00022786"/>
    </source>
</evidence>
<dbReference type="GO" id="GO:0005524">
    <property type="term" value="F:ATP binding"/>
    <property type="evidence" value="ECO:0007669"/>
    <property type="project" value="UniProtKB-KW"/>
</dbReference>
<dbReference type="PANTHER" id="PTHR24068">
    <property type="entry name" value="UBIQUITIN-CONJUGATING ENZYME E2"/>
    <property type="match status" value="1"/>
</dbReference>
<dbReference type="EC" id="2.3.2.23" evidence="1"/>
<evidence type="ECO:0000256" key="5">
    <source>
        <dbReference type="ARBA" id="ARBA00022840"/>
    </source>
</evidence>
<dbReference type="Gene3D" id="3.10.110.10">
    <property type="entry name" value="Ubiquitin Conjugating Enzyme"/>
    <property type="match status" value="1"/>
</dbReference>
<feature type="region of interest" description="Disordered" evidence="7">
    <location>
        <begin position="569"/>
        <end position="608"/>
    </location>
</feature>
<feature type="region of interest" description="Disordered" evidence="7">
    <location>
        <begin position="380"/>
        <end position="410"/>
    </location>
</feature>
<evidence type="ECO:0000256" key="7">
    <source>
        <dbReference type="SAM" id="MobiDB-lite"/>
    </source>
</evidence>
<feature type="region of interest" description="Disordered" evidence="7">
    <location>
        <begin position="217"/>
        <end position="242"/>
    </location>
</feature>
<evidence type="ECO:0000256" key="2">
    <source>
        <dbReference type="ARBA" id="ARBA00022679"/>
    </source>
</evidence>
<evidence type="ECO:0000313" key="9">
    <source>
        <dbReference type="EMBL" id="KQK16882.1"/>
    </source>
</evidence>
<keyword evidence="4" id="KW-0833">Ubl conjugation pathway</keyword>
<keyword evidence="11" id="KW-1185">Reference proteome</keyword>
<dbReference type="EnsemblPlants" id="KQK16883">
    <property type="protein sequence ID" value="KQK16883"/>
    <property type="gene ID" value="BRADI_1g31220v3"/>
</dbReference>
<dbReference type="eggNOG" id="KOG0417">
    <property type="taxonomic scope" value="Eukaryota"/>
</dbReference>
<dbReference type="EnsemblPlants" id="KQK16882">
    <property type="protein sequence ID" value="KQK16882"/>
    <property type="gene ID" value="BRADI_1g31220v3"/>
</dbReference>
<dbReference type="Gramene" id="KQK16882">
    <property type="protein sequence ID" value="KQK16882"/>
    <property type="gene ID" value="BRADI_1g31220v3"/>
</dbReference>
<keyword evidence="3" id="KW-0547">Nucleotide-binding</keyword>
<dbReference type="Proteomes" id="UP000008810">
    <property type="component" value="Chromosome 1"/>
</dbReference>
<dbReference type="EMBL" id="CM000880">
    <property type="protein sequence ID" value="KQK16883.1"/>
    <property type="molecule type" value="Genomic_DNA"/>
</dbReference>
<keyword evidence="5" id="KW-0067">ATP-binding</keyword>
<evidence type="ECO:0000256" key="1">
    <source>
        <dbReference type="ARBA" id="ARBA00012486"/>
    </source>
</evidence>
<dbReference type="CDD" id="cd23805">
    <property type="entry name" value="UBCc_UBE2T"/>
    <property type="match status" value="1"/>
</dbReference>
<dbReference type="Gramene" id="PNT75380">
    <property type="protein sequence ID" value="PNT75380"/>
    <property type="gene ID" value="BRADI_1g31220v3"/>
</dbReference>
<dbReference type="Pfam" id="PF00179">
    <property type="entry name" value="UQ_con"/>
    <property type="match status" value="1"/>
</dbReference>
<dbReference type="OrthoDB" id="9978460at2759"/>
<dbReference type="EnsemblPlants" id="PNT75378">
    <property type="protein sequence ID" value="PNT75378"/>
    <property type="gene ID" value="BRADI_1g31220v3"/>
</dbReference>
<dbReference type="SMART" id="SM00212">
    <property type="entry name" value="UBCc"/>
    <property type="match status" value="1"/>
</dbReference>
<dbReference type="InterPro" id="IPR023313">
    <property type="entry name" value="UBQ-conjugating_AS"/>
</dbReference>
<reference evidence="10" key="3">
    <citation type="submission" date="2018-08" db="UniProtKB">
        <authorList>
            <consortium name="EnsemblPlants"/>
        </authorList>
    </citation>
    <scope>IDENTIFICATION</scope>
    <source>
        <strain evidence="10">cv. Bd21</strain>
    </source>
</reference>
<accession>I1GVP0</accession>
<dbReference type="GO" id="GO:0006974">
    <property type="term" value="P:DNA damage response"/>
    <property type="evidence" value="ECO:0000318"/>
    <property type="project" value="GO_Central"/>
</dbReference>
<dbReference type="GO" id="GO:0061631">
    <property type="term" value="F:ubiquitin conjugating enzyme activity"/>
    <property type="evidence" value="ECO:0000318"/>
    <property type="project" value="GO_Central"/>
</dbReference>
<sequence length="608" mass="66196">MAQAARLNLRMQKEIKLLLSDPPPGVSLNLSEDERAVSSLSSIETRIEGPEGTVYSKGVFVLKIQIPERYPFQPPNVTFVTPIYHPNIDNGGRICLDILNLPPKGAWQPSLNISTVLTSIGLLLSEPNPDDGLMAEISREYKYNRQVFDINARSWTEKYANPAAVGTSGWSSLDVSVLAQNTQVEEKQNLESLPEACNKDSEGSRKKRRLLGMKLSLKSEGSEENATARKQDTMAGHLPSTARSSVPTICLSDVSVKRDTTSKNMSVCADSGVISKKGYQANRKNLQLLGQRLSVRSEAPNQTRSCSVGDKLTNHLPVSASDTKDHVTQSSDDVLAKSMAKSIDGSSDCVSKLSEGKITDVRSHGQKMPLKLVKLESKSNDQKENMAPDHLPSLSGFNSLQKRSTDVSRKNSIGGADMIQQHSHTEHVHPITQLVPNRECNQGRKKLSALSKRLSLKSELSGMERTSDKGHKLADCSGDRKPNEAPPSAPVPVSQKMDSGSVDSQKSVSQSNSPIKQNATARKNAIGSHREDSTGLVRPQKIVGQSNCSIKQNATPVENVVSSIKQSAVPVENAVVSDSEDSADEREKRPSRSKLSLMKRRLAGKLRS</sequence>
<dbReference type="FunFam" id="3.10.110.10:FF:000041">
    <property type="entry name" value="Ubiquitin-conjugating enzyme E2 T"/>
    <property type="match status" value="1"/>
</dbReference>
<dbReference type="EMBL" id="CM000880">
    <property type="protein sequence ID" value="PNT75380.1"/>
    <property type="molecule type" value="Genomic_DNA"/>
</dbReference>
<dbReference type="InterPro" id="IPR016135">
    <property type="entry name" value="UBQ-conjugating_enzyme/RWD"/>
</dbReference>
<dbReference type="Gramene" id="PNT75378">
    <property type="protein sequence ID" value="PNT75378"/>
    <property type="gene ID" value="BRADI_1g31220v3"/>
</dbReference>
<dbReference type="PROSITE" id="PS50127">
    <property type="entry name" value="UBC_2"/>
    <property type="match status" value="1"/>
</dbReference>
<dbReference type="KEGG" id="bdi:100823742"/>
<dbReference type="AlphaFoldDB" id="I1GVP0"/>
<feature type="region of interest" description="Disordered" evidence="7">
    <location>
        <begin position="458"/>
        <end position="540"/>
    </location>
</feature>
<dbReference type="EMBL" id="CM000880">
    <property type="protein sequence ID" value="PNT75379.1"/>
    <property type="molecule type" value="Genomic_DNA"/>
</dbReference>
<dbReference type="PROSITE" id="PS00183">
    <property type="entry name" value="UBC_1"/>
    <property type="match status" value="1"/>
</dbReference>
<dbReference type="Gramene" id="PNT75379">
    <property type="protein sequence ID" value="PNT75379"/>
    <property type="gene ID" value="BRADI_1g31220v3"/>
</dbReference>
<feature type="compositionally biased region" description="Basic residues" evidence="7">
    <location>
        <begin position="591"/>
        <end position="608"/>
    </location>
</feature>
<evidence type="ECO:0000256" key="6">
    <source>
        <dbReference type="PROSITE-ProRule" id="PRU10133"/>
    </source>
</evidence>
<dbReference type="EMBL" id="CM000880">
    <property type="protein sequence ID" value="PNT75378.1"/>
    <property type="molecule type" value="Genomic_DNA"/>
</dbReference>
<feature type="compositionally biased region" description="Basic and acidic residues" evidence="7">
    <location>
        <begin position="465"/>
        <end position="483"/>
    </location>
</feature>
<feature type="active site" description="Glycyl thioester intermediate" evidence="6">
    <location>
        <position position="95"/>
    </location>
</feature>
<evidence type="ECO:0000313" key="11">
    <source>
        <dbReference type="Proteomes" id="UP000008810"/>
    </source>
</evidence>
<organism evidence="9">
    <name type="scientific">Brachypodium distachyon</name>
    <name type="common">Purple false brome</name>
    <name type="synonym">Trachynia distachya</name>
    <dbReference type="NCBI Taxonomy" id="15368"/>
    <lineage>
        <taxon>Eukaryota</taxon>
        <taxon>Viridiplantae</taxon>
        <taxon>Streptophyta</taxon>
        <taxon>Embryophyta</taxon>
        <taxon>Tracheophyta</taxon>
        <taxon>Spermatophyta</taxon>
        <taxon>Magnoliopsida</taxon>
        <taxon>Liliopsida</taxon>
        <taxon>Poales</taxon>
        <taxon>Poaceae</taxon>
        <taxon>BOP clade</taxon>
        <taxon>Pooideae</taxon>
        <taxon>Stipodae</taxon>
        <taxon>Brachypodieae</taxon>
        <taxon>Brachypodium</taxon>
    </lineage>
</organism>
<dbReference type="HOGENOM" id="CLU_028226_1_0_1"/>
<reference evidence="9" key="2">
    <citation type="submission" date="2017-06" db="EMBL/GenBank/DDBJ databases">
        <title>WGS assembly of Brachypodium distachyon.</title>
        <authorList>
            <consortium name="The International Brachypodium Initiative"/>
            <person name="Lucas S."/>
            <person name="Harmon-Smith M."/>
            <person name="Lail K."/>
            <person name="Tice H."/>
            <person name="Grimwood J."/>
            <person name="Bruce D."/>
            <person name="Barry K."/>
            <person name="Shu S."/>
            <person name="Lindquist E."/>
            <person name="Wang M."/>
            <person name="Pitluck S."/>
            <person name="Vogel J.P."/>
            <person name="Garvin D.F."/>
            <person name="Mockler T.C."/>
            <person name="Schmutz J."/>
            <person name="Rokhsar D."/>
            <person name="Bevan M.W."/>
        </authorList>
    </citation>
    <scope>NUCLEOTIDE SEQUENCE</scope>
    <source>
        <strain evidence="9">Bd21</strain>
    </source>
</reference>
<evidence type="ECO:0000259" key="8">
    <source>
        <dbReference type="PROSITE" id="PS50127"/>
    </source>
</evidence>
<evidence type="ECO:0000313" key="10">
    <source>
        <dbReference type="EnsemblPlants" id="KQK16882"/>
    </source>
</evidence>
<reference evidence="9 10" key="1">
    <citation type="journal article" date="2010" name="Nature">
        <title>Genome sequencing and analysis of the model grass Brachypodium distachyon.</title>
        <authorList>
            <consortium name="International Brachypodium Initiative"/>
        </authorList>
    </citation>
    <scope>NUCLEOTIDE SEQUENCE [LARGE SCALE GENOMIC DNA]</scope>
    <source>
        <strain evidence="9">Bd21</strain>
        <strain evidence="10">cv. Bd21</strain>
    </source>
</reference>
<dbReference type="STRING" id="15368.I1GVP0"/>
<protein>
    <recommendedName>
        <fullName evidence="1">E2 ubiquitin-conjugating enzyme</fullName>
        <ecNumber evidence="1">2.3.2.23</ecNumber>
    </recommendedName>
</protein>
<dbReference type="GO" id="GO:0005634">
    <property type="term" value="C:nucleus"/>
    <property type="evidence" value="ECO:0000318"/>
    <property type="project" value="GO_Central"/>
</dbReference>
<dbReference type="SUPFAM" id="SSF54495">
    <property type="entry name" value="UBC-like"/>
    <property type="match status" value="1"/>
</dbReference>
<dbReference type="RefSeq" id="XP_014753034.1">
    <property type="nucleotide sequence ID" value="XM_014897548.2"/>
</dbReference>
<gene>
    <name evidence="10" type="primary">LOC100823742</name>
    <name evidence="9" type="ORF">BRADI_1g31220v3</name>
</gene>
<feature type="compositionally biased region" description="Polar residues" evidence="7">
    <location>
        <begin position="496"/>
        <end position="521"/>
    </location>
</feature>
<dbReference type="InterPro" id="IPR000608">
    <property type="entry name" value="UBC"/>
</dbReference>
<dbReference type="EMBL" id="CM000880">
    <property type="protein sequence ID" value="KQK16882.1"/>
    <property type="molecule type" value="Genomic_DNA"/>
</dbReference>
<dbReference type="Gramene" id="KQK16883">
    <property type="protein sequence ID" value="KQK16883"/>
    <property type="gene ID" value="BRADI_1g31220v3"/>
</dbReference>
<dbReference type="EnsemblPlants" id="PNT75380">
    <property type="protein sequence ID" value="PNT75380"/>
    <property type="gene ID" value="BRADI_1g31220v3"/>
</dbReference>
<keyword evidence="2" id="KW-0808">Transferase</keyword>
<name>I1GVP0_BRADI</name>
<dbReference type="GO" id="GO:0000209">
    <property type="term" value="P:protein polyubiquitination"/>
    <property type="evidence" value="ECO:0000318"/>
    <property type="project" value="GO_Central"/>
</dbReference>
<feature type="domain" description="UBC core" evidence="8">
    <location>
        <begin position="6"/>
        <end position="161"/>
    </location>
</feature>
<dbReference type="OMA" id="CSQNDRK"/>
<proteinExistence type="predicted"/>
<evidence type="ECO:0000256" key="3">
    <source>
        <dbReference type="ARBA" id="ARBA00022741"/>
    </source>
</evidence>